<dbReference type="RefSeq" id="WP_023485192.1">
    <property type="nucleotide sequence ID" value="NZ_CP019651.1"/>
</dbReference>
<proteinExistence type="predicted"/>
<name>A0A6C0QV01_9BACL</name>
<dbReference type="AlphaFoldDB" id="A0A6C0QV01"/>
<dbReference type="EMBL" id="CP019717">
    <property type="protein sequence ID" value="QHZ51299.1"/>
    <property type="molecule type" value="Genomic_DNA"/>
</dbReference>
<organism evidence="2 5">
    <name type="scientific">Paenibacillus larvae subsp. larvae</name>
    <dbReference type="NCBI Taxonomy" id="147375"/>
    <lineage>
        <taxon>Bacteria</taxon>
        <taxon>Bacillati</taxon>
        <taxon>Bacillota</taxon>
        <taxon>Bacilli</taxon>
        <taxon>Bacillales</taxon>
        <taxon>Paenibacillaceae</taxon>
        <taxon>Paenibacillus</taxon>
    </lineage>
</organism>
<dbReference type="EMBL" id="CP019717">
    <property type="protein sequence ID" value="QHZ52747.1"/>
    <property type="molecule type" value="Genomic_DNA"/>
</dbReference>
<evidence type="ECO:0000313" key="5">
    <source>
        <dbReference type="Proteomes" id="UP000464330"/>
    </source>
</evidence>
<evidence type="ECO:0000313" key="2">
    <source>
        <dbReference type="EMBL" id="QHZ52440.1"/>
    </source>
</evidence>
<dbReference type="EMBL" id="CP019717">
    <property type="protein sequence ID" value="QHZ52440.1"/>
    <property type="molecule type" value="Genomic_DNA"/>
</dbReference>
<accession>A0A6C0QV01</accession>
<evidence type="ECO:0000313" key="4">
    <source>
        <dbReference type="EMBL" id="QHZ54051.1"/>
    </source>
</evidence>
<evidence type="ECO:0000313" key="1">
    <source>
        <dbReference type="EMBL" id="QHZ51299.1"/>
    </source>
</evidence>
<dbReference type="Proteomes" id="UP000464330">
    <property type="component" value="Plasmid unnamed1"/>
</dbReference>
<dbReference type="Proteomes" id="UP000464330">
    <property type="component" value="Chromosome"/>
</dbReference>
<sequence>MNVYKINNLYIAAKDADSALGCYIDETDGMSDIFLGKMKEGDEYQVTISIKRLTSQEISTKTVECCWYGCEECEDKDDHIYYSYQELIDQAKEFPRMLAKEE</sequence>
<reference evidence="2 5" key="1">
    <citation type="journal article" date="2020" name="Int. J. Med. Microbiol.">
        <title>Discovery of Paenibacillus larvae ERIC V: Phenotypic and genomic comparison to genotypes ERIC I-IV reveal different inventories of virulence factors which correlate with epidemiological prevalences of American Foulbrood.</title>
        <authorList>
            <person name="Beims H."/>
            <person name="Bunk B."/>
            <person name="Erler S."/>
            <person name="Mohr K.I."/>
            <person name="Sproer C."/>
            <person name="Pradella S."/>
            <person name="Gunther G."/>
            <person name="Rohde M."/>
            <person name="von der Ohe W."/>
            <person name="Steinert M."/>
        </authorList>
    </citation>
    <scope>NUCLEOTIDE SEQUENCE [LARGE SCALE GENOMIC DNA]</scope>
    <source>
        <strain evidence="2">Eric_V</strain>
        <plasmid evidence="4">unnamed1</plasmid>
    </source>
</reference>
<evidence type="ECO:0000313" key="3">
    <source>
        <dbReference type="EMBL" id="QHZ52747.1"/>
    </source>
</evidence>
<keyword evidence="4" id="KW-0614">Plasmid</keyword>
<protein>
    <submittedName>
        <fullName evidence="2">Uncharacterized protein</fullName>
    </submittedName>
</protein>
<gene>
    <name evidence="1" type="ORF">ERICV_02152</name>
    <name evidence="2" type="ORF">ERICV_03329</name>
    <name evidence="3" type="ORF">ERICV_03648</name>
    <name evidence="4" type="ORF">ERICV_05067</name>
</gene>
<dbReference type="EMBL" id="CP019718">
    <property type="protein sequence ID" value="QHZ54051.1"/>
    <property type="molecule type" value="Genomic_DNA"/>
</dbReference>
<geneLocation type="plasmid" evidence="4 5">
    <name>unnamed1</name>
</geneLocation>